<gene>
    <name evidence="8" type="ORF">H2200_000216</name>
</gene>
<feature type="region of interest" description="Disordered" evidence="5">
    <location>
        <begin position="1"/>
        <end position="31"/>
    </location>
</feature>
<feature type="transmembrane region" description="Helical" evidence="6">
    <location>
        <begin position="818"/>
        <end position="837"/>
    </location>
</feature>
<evidence type="ECO:0000256" key="1">
    <source>
        <dbReference type="ARBA" id="ARBA00004141"/>
    </source>
</evidence>
<feature type="region of interest" description="Disordered" evidence="5">
    <location>
        <begin position="844"/>
        <end position="869"/>
    </location>
</feature>
<dbReference type="SUPFAM" id="SSF103473">
    <property type="entry name" value="MFS general substrate transporter"/>
    <property type="match status" value="1"/>
</dbReference>
<feature type="compositionally biased region" description="Low complexity" evidence="5">
    <location>
        <begin position="135"/>
        <end position="147"/>
    </location>
</feature>
<evidence type="ECO:0000256" key="2">
    <source>
        <dbReference type="ARBA" id="ARBA00022692"/>
    </source>
</evidence>
<dbReference type="InterPro" id="IPR046347">
    <property type="entry name" value="bZIP_sf"/>
</dbReference>
<evidence type="ECO:0000256" key="4">
    <source>
        <dbReference type="ARBA" id="ARBA00023136"/>
    </source>
</evidence>
<name>A0AA39CQ44_9EURO</name>
<evidence type="ECO:0000313" key="9">
    <source>
        <dbReference type="Proteomes" id="UP001172673"/>
    </source>
</evidence>
<evidence type="ECO:0000259" key="7">
    <source>
        <dbReference type="PROSITE" id="PS50850"/>
    </source>
</evidence>
<feature type="transmembrane region" description="Helical" evidence="6">
    <location>
        <begin position="519"/>
        <end position="540"/>
    </location>
</feature>
<dbReference type="CDD" id="cd17476">
    <property type="entry name" value="MFS_Amf1_MDR_like"/>
    <property type="match status" value="1"/>
</dbReference>
<evidence type="ECO:0000256" key="6">
    <source>
        <dbReference type="SAM" id="Phobius"/>
    </source>
</evidence>
<dbReference type="InterPro" id="IPR020846">
    <property type="entry name" value="MFS_dom"/>
</dbReference>
<dbReference type="GO" id="GO:0022857">
    <property type="term" value="F:transmembrane transporter activity"/>
    <property type="evidence" value="ECO:0007669"/>
    <property type="project" value="InterPro"/>
</dbReference>
<comment type="caution">
    <text evidence="8">The sequence shown here is derived from an EMBL/GenBank/DDBJ whole genome shotgun (WGS) entry which is preliminary data.</text>
</comment>
<dbReference type="PANTHER" id="PTHR42718">
    <property type="entry name" value="MAJOR FACILITATOR SUPERFAMILY MULTIDRUG TRANSPORTER MFSC"/>
    <property type="match status" value="1"/>
</dbReference>
<dbReference type="SUPFAM" id="SSF57959">
    <property type="entry name" value="Leucine zipper domain"/>
    <property type="match status" value="1"/>
</dbReference>
<dbReference type="AlphaFoldDB" id="A0AA39CQ44"/>
<feature type="domain" description="Major facilitator superfamily (MFS) profile" evidence="7">
    <location>
        <begin position="393"/>
        <end position="845"/>
    </location>
</feature>
<feature type="transmembrane region" description="Helical" evidence="6">
    <location>
        <begin position="460"/>
        <end position="482"/>
    </location>
</feature>
<feature type="transmembrane region" description="Helical" evidence="6">
    <location>
        <begin position="684"/>
        <end position="703"/>
    </location>
</feature>
<accession>A0AA39CQ44</accession>
<keyword evidence="3 6" id="KW-1133">Transmembrane helix</keyword>
<dbReference type="PROSITE" id="PS50850">
    <property type="entry name" value="MFS"/>
    <property type="match status" value="1"/>
</dbReference>
<dbReference type="Gene3D" id="1.20.5.170">
    <property type="match status" value="1"/>
</dbReference>
<dbReference type="InterPro" id="IPR036259">
    <property type="entry name" value="MFS_trans_sf"/>
</dbReference>
<feature type="compositionally biased region" description="Basic and acidic residues" evidence="5">
    <location>
        <begin position="1"/>
        <end position="11"/>
    </location>
</feature>
<keyword evidence="4 6" id="KW-0472">Membrane</keyword>
<organism evidence="8 9">
    <name type="scientific">Cladophialophora chaetospira</name>
    <dbReference type="NCBI Taxonomy" id="386627"/>
    <lineage>
        <taxon>Eukaryota</taxon>
        <taxon>Fungi</taxon>
        <taxon>Dikarya</taxon>
        <taxon>Ascomycota</taxon>
        <taxon>Pezizomycotina</taxon>
        <taxon>Eurotiomycetes</taxon>
        <taxon>Chaetothyriomycetidae</taxon>
        <taxon>Chaetothyriales</taxon>
        <taxon>Herpotrichiellaceae</taxon>
        <taxon>Cladophialophora</taxon>
    </lineage>
</organism>
<dbReference type="PANTHER" id="PTHR42718:SF41">
    <property type="entry name" value="MFS TRANSPORTER OF UNKOWN SPECIFICITY (AFU_ORTHOLOGUE AFUA_5G09940)-RELATED"/>
    <property type="match status" value="1"/>
</dbReference>
<feature type="transmembrane region" description="Helical" evidence="6">
    <location>
        <begin position="740"/>
        <end position="765"/>
    </location>
</feature>
<dbReference type="Gene3D" id="1.20.1250.20">
    <property type="entry name" value="MFS general substrate transporter like domains"/>
    <property type="match status" value="2"/>
</dbReference>
<feature type="transmembrane region" description="Helical" evidence="6">
    <location>
        <begin position="612"/>
        <end position="630"/>
    </location>
</feature>
<keyword evidence="2 6" id="KW-0812">Transmembrane</keyword>
<dbReference type="GO" id="GO:0003700">
    <property type="term" value="F:DNA-binding transcription factor activity"/>
    <property type="evidence" value="ECO:0007669"/>
    <property type="project" value="InterPro"/>
</dbReference>
<feature type="region of interest" description="Disordered" evidence="5">
    <location>
        <begin position="98"/>
        <end position="166"/>
    </location>
</feature>
<dbReference type="Pfam" id="PF07690">
    <property type="entry name" value="MFS_1"/>
    <property type="match status" value="1"/>
</dbReference>
<reference evidence="8" key="1">
    <citation type="submission" date="2022-10" db="EMBL/GenBank/DDBJ databases">
        <title>Culturing micro-colonial fungi from biological soil crusts in the Mojave desert and describing Neophaeococcomyces mojavensis, and introducing the new genera and species Taxawa tesnikishii.</title>
        <authorList>
            <person name="Kurbessoian T."/>
            <person name="Stajich J.E."/>
        </authorList>
    </citation>
    <scope>NUCLEOTIDE SEQUENCE</scope>
    <source>
        <strain evidence="8">TK_41</strain>
    </source>
</reference>
<evidence type="ECO:0000256" key="3">
    <source>
        <dbReference type="ARBA" id="ARBA00022989"/>
    </source>
</evidence>
<protein>
    <recommendedName>
        <fullName evidence="7">Major facilitator superfamily (MFS) profile domain-containing protein</fullName>
    </recommendedName>
</protein>
<dbReference type="InterPro" id="IPR011701">
    <property type="entry name" value="MFS"/>
</dbReference>
<feature type="transmembrane region" description="Helical" evidence="6">
    <location>
        <begin position="650"/>
        <end position="672"/>
    </location>
</feature>
<feature type="transmembrane region" description="Helical" evidence="6">
    <location>
        <begin position="580"/>
        <end position="600"/>
    </location>
</feature>
<dbReference type="EMBL" id="JAPDRK010000001">
    <property type="protein sequence ID" value="KAJ9616497.1"/>
    <property type="molecule type" value="Genomic_DNA"/>
</dbReference>
<keyword evidence="9" id="KW-1185">Reference proteome</keyword>
<feature type="transmembrane region" description="Helical" evidence="6">
    <location>
        <begin position="715"/>
        <end position="734"/>
    </location>
</feature>
<dbReference type="Proteomes" id="UP001172673">
    <property type="component" value="Unassembled WGS sequence"/>
</dbReference>
<proteinExistence type="predicted"/>
<feature type="transmembrane region" description="Helical" evidence="6">
    <location>
        <begin position="777"/>
        <end position="798"/>
    </location>
</feature>
<feature type="transmembrane region" description="Helical" evidence="6">
    <location>
        <begin position="546"/>
        <end position="568"/>
    </location>
</feature>
<feature type="compositionally biased region" description="Basic residues" evidence="5">
    <location>
        <begin position="20"/>
        <end position="31"/>
    </location>
</feature>
<feature type="transmembrane region" description="Helical" evidence="6">
    <location>
        <begin position="488"/>
        <end position="507"/>
    </location>
</feature>
<evidence type="ECO:0000256" key="5">
    <source>
        <dbReference type="SAM" id="MobiDB-lite"/>
    </source>
</evidence>
<dbReference type="GO" id="GO:0016020">
    <property type="term" value="C:membrane"/>
    <property type="evidence" value="ECO:0007669"/>
    <property type="project" value="UniProtKB-SubCell"/>
</dbReference>
<comment type="subcellular location">
    <subcellularLocation>
        <location evidence="1">Membrane</location>
        <topology evidence="1">Multi-pass membrane protein</topology>
    </subcellularLocation>
</comment>
<sequence>MRGRPMKEDKSATQNDSLRRARGRAAQRRYRYRKEQTLAETQARNEKLEAVMDGMVKALLRFGDHVMESKAGISHGDLSSAYCELTRTFLDLTAKVNEEEDGSHDPSLNFEHEDKTHTKGPKNPQLSVDSPADTESSSCGSSESASAKHLPDAEKKRHKPFGLHPTMRQDAKVVSPGIILMPTQNPLLSGDYATVDELSFPEPSLWKRLLRHGLLRSYRALDSLTDHQADPKSWLARSHHFSLRHTTRWHLMFLTKLALERMIHDTRTPSHGPRPPQIDWNELFSTTRHRDLAHAVLNDLEREGVWPEMLRSEEIEDYISTKGRFSLVGDRLELRLFSPKKSRTPSLTRSTSAEAQVVILDTEKLIRRICDESICLGDGMGFPKRIINNAIVYSAVHMAANLLQMIPYGAGINSAMAIGKDLGVDEYRSGWLVASYPLTQGAFVLLGGRIGMIFGHKNTVIVAGVWWGIFTLASGFAKNFVALTVLRALTGVGGGMIVPNSIALLTITFPPGRMRNITVALFGAMAPIGSAVGAILPGLLVQLAHWKWLFFFMAMFGAAVFVLFYFVVPSEGEPFDKHGSFDYPGAYLATAGLVLFNFVWNQAPAVGWNEPYEYSLLIVSILHLAGFLIWEGRYAKQPILPFDIWKAPSFLPMITATFLTFMAVGIYCWYLTLWNSKIRGYDLLLVGAAWQPLTVFGTIAAFTSGKIVRYIPAEYIMALGALGTAVSLTLIATQPIPQSYWAQCFPSFIAFSFGPDFIFTAAQIITSNAVKRKHQGIAGSLVGTVGSYGLSTGLGFAATVEAYTNDGGRDMAQGYRNACYLGIGIAGAAVLLSLAFVRIPKDQRDGWDEDDGPEMERQVQVQVEDKRLS</sequence>
<feature type="transmembrane region" description="Helical" evidence="6">
    <location>
        <begin position="390"/>
        <end position="410"/>
    </location>
</feature>
<evidence type="ECO:0000313" key="8">
    <source>
        <dbReference type="EMBL" id="KAJ9616497.1"/>
    </source>
</evidence>
<feature type="transmembrane region" description="Helical" evidence="6">
    <location>
        <begin position="430"/>
        <end position="448"/>
    </location>
</feature>